<dbReference type="PANTHER" id="PTHR43333:SF1">
    <property type="entry name" value="D-ISOMER SPECIFIC 2-HYDROXYACID DEHYDROGENASE NAD-BINDING DOMAIN-CONTAINING PROTEIN"/>
    <property type="match status" value="1"/>
</dbReference>
<reference evidence="4 5" key="1">
    <citation type="submission" date="2019-06" db="EMBL/GenBank/DDBJ databases">
        <title>Wine fermentation using esterase from Monascus purpureus.</title>
        <authorList>
            <person name="Geng C."/>
            <person name="Zhang Y."/>
        </authorList>
    </citation>
    <scope>NUCLEOTIDE SEQUENCE [LARGE SCALE GENOMIC DNA]</scope>
    <source>
        <strain evidence="4">HQ1</strain>
    </source>
</reference>
<dbReference type="InterPro" id="IPR029752">
    <property type="entry name" value="D-isomer_DH_CS1"/>
</dbReference>
<dbReference type="OrthoDB" id="298012at2759"/>
<evidence type="ECO:0000259" key="3">
    <source>
        <dbReference type="Pfam" id="PF02826"/>
    </source>
</evidence>
<dbReference type="STRING" id="5098.A0A507QIC3"/>
<feature type="domain" description="D-isomer specific 2-hydroxyacid dehydrogenase NAD-binding" evidence="3">
    <location>
        <begin position="226"/>
        <end position="315"/>
    </location>
</feature>
<dbReference type="GO" id="GO:0016491">
    <property type="term" value="F:oxidoreductase activity"/>
    <property type="evidence" value="ECO:0007669"/>
    <property type="project" value="UniProtKB-KW"/>
</dbReference>
<keyword evidence="2" id="KW-0520">NAD</keyword>
<evidence type="ECO:0000256" key="1">
    <source>
        <dbReference type="ARBA" id="ARBA00023002"/>
    </source>
</evidence>
<comment type="caution">
    <text evidence="4">The sequence shown here is derived from an EMBL/GenBank/DDBJ whole genome shotgun (WGS) entry which is preliminary data.</text>
</comment>
<dbReference type="SUPFAM" id="SSF51735">
    <property type="entry name" value="NAD(P)-binding Rossmann-fold domains"/>
    <property type="match status" value="1"/>
</dbReference>
<sequence>MAAQEVIMLITPWKPPAAWVSALEQKLPHVRIEHCEVTMYATEIPKEIPEETWRSVTALFTWKLFPPRESVPNLQYVQLLSAGANQLHGLPLFEETEIAFCTANGVHPPQITEWVFATFLAFQHQIPEHLENQKLCKWVYPESDEDVEDAVGLRVGILGYGCIGRQCARVAKAFGMDVYAYTLHERATPESRKADTFTEPGLGDPAGEFPSKWFWGKDQLNAFLGSNLDLLVITLPLTQETRGMIAREQFELLGKKKAYISNVGRGPVINTDALIAALDQNQIRGAALDVTDPEPLPADHKLWGYKNVIITPHCSGDSNHYNERCLNIFAYNLERWSQGKGLVNRVRKHLGY</sequence>
<evidence type="ECO:0000313" key="4">
    <source>
        <dbReference type="EMBL" id="TQB68269.1"/>
    </source>
</evidence>
<keyword evidence="5" id="KW-1185">Reference proteome</keyword>
<proteinExistence type="predicted"/>
<name>A0A507QIC3_MONPU</name>
<evidence type="ECO:0000256" key="2">
    <source>
        <dbReference type="ARBA" id="ARBA00023027"/>
    </source>
</evidence>
<dbReference type="Pfam" id="PF02826">
    <property type="entry name" value="2-Hacid_dh_C"/>
    <property type="match status" value="2"/>
</dbReference>
<dbReference type="CDD" id="cd12163">
    <property type="entry name" value="2-Hacid_dh_5"/>
    <property type="match status" value="1"/>
</dbReference>
<gene>
    <name evidence="4" type="ORF">MPDQ_003735</name>
</gene>
<dbReference type="AlphaFoldDB" id="A0A507QIC3"/>
<protein>
    <recommendedName>
        <fullName evidence="3">D-isomer specific 2-hydroxyacid dehydrogenase NAD-binding domain-containing protein</fullName>
    </recommendedName>
</protein>
<organism evidence="4 5">
    <name type="scientific">Monascus purpureus</name>
    <name type="common">Red mold</name>
    <name type="synonym">Monascus anka</name>
    <dbReference type="NCBI Taxonomy" id="5098"/>
    <lineage>
        <taxon>Eukaryota</taxon>
        <taxon>Fungi</taxon>
        <taxon>Dikarya</taxon>
        <taxon>Ascomycota</taxon>
        <taxon>Pezizomycotina</taxon>
        <taxon>Eurotiomycetes</taxon>
        <taxon>Eurotiomycetidae</taxon>
        <taxon>Eurotiales</taxon>
        <taxon>Aspergillaceae</taxon>
        <taxon>Monascus</taxon>
    </lineage>
</organism>
<evidence type="ECO:0000313" key="5">
    <source>
        <dbReference type="Proteomes" id="UP000319663"/>
    </source>
</evidence>
<dbReference type="PANTHER" id="PTHR43333">
    <property type="entry name" value="2-HACID_DH_C DOMAIN-CONTAINING PROTEIN"/>
    <property type="match status" value="1"/>
</dbReference>
<dbReference type="Gene3D" id="3.40.50.720">
    <property type="entry name" value="NAD(P)-binding Rossmann-like Domain"/>
    <property type="match status" value="2"/>
</dbReference>
<dbReference type="InterPro" id="IPR006140">
    <property type="entry name" value="D-isomer_DH_NAD-bd"/>
</dbReference>
<feature type="domain" description="D-isomer specific 2-hydroxyacid dehydrogenase NAD-binding" evidence="3">
    <location>
        <begin position="117"/>
        <end position="189"/>
    </location>
</feature>
<dbReference type="GO" id="GO:0051287">
    <property type="term" value="F:NAD binding"/>
    <property type="evidence" value="ECO:0007669"/>
    <property type="project" value="InterPro"/>
</dbReference>
<dbReference type="InterPro" id="IPR036291">
    <property type="entry name" value="NAD(P)-bd_dom_sf"/>
</dbReference>
<dbReference type="PROSITE" id="PS00065">
    <property type="entry name" value="D_2_HYDROXYACID_DH_1"/>
    <property type="match status" value="1"/>
</dbReference>
<dbReference type="EMBL" id="VIFY01000233">
    <property type="protein sequence ID" value="TQB68269.1"/>
    <property type="molecule type" value="Genomic_DNA"/>
</dbReference>
<keyword evidence="1" id="KW-0560">Oxidoreductase</keyword>
<accession>A0A507QIC3</accession>
<dbReference type="Proteomes" id="UP000319663">
    <property type="component" value="Unassembled WGS sequence"/>
</dbReference>